<evidence type="ECO:0000313" key="3">
    <source>
        <dbReference type="Proteomes" id="UP000499080"/>
    </source>
</evidence>
<dbReference type="EMBL" id="BGPR01000259">
    <property type="protein sequence ID" value="GBM08579.1"/>
    <property type="molecule type" value="Genomic_DNA"/>
</dbReference>
<sequence>MFEKVQVAPIPPHSFNRNEFIRDKNSFRVTIRPLKFKLLLTCIDIFDDNKGNRICGKVLLMIFNVLWILIMTSKVLCFSVTSVDIFILDFTSKLLSYVIWWILYCRRSFIRDSLQRIHILKRSIRPQNRHRFKIGLKTCIGLFLAIIFIYSIHGTIRFLTRKQRRRSGYSKFDRCRSLTVPLQSISGKAAVKFLSVFLNHYVDWNVQFSVVVLYCYCCYELEKIICALSSKRQSLTPREFWEAYNQIRKCLKTLEERFSLLVFFFFARSFTEFFRVLTFLLNKMKVRLDVSVSVASGIFSTVILITFVVVVIRASNLLKCYKKLCLKMISIPKETNGMDDDFETRRSWHLLMDDKSRISLTAWGTFHLTKNLCMTATATLVSYGIIVYQFHSWR</sequence>
<proteinExistence type="predicted"/>
<dbReference type="AlphaFoldDB" id="A0A4Y2CWW7"/>
<comment type="caution">
    <text evidence="2">The sequence shown here is derived from an EMBL/GenBank/DDBJ whole genome shotgun (WGS) entry which is preliminary data.</text>
</comment>
<dbReference type="OrthoDB" id="6436746at2759"/>
<keyword evidence="3" id="KW-1185">Reference proteome</keyword>
<name>A0A4Y2CWW7_ARAVE</name>
<reference evidence="2 3" key="1">
    <citation type="journal article" date="2019" name="Sci. Rep.">
        <title>Orb-weaving spider Araneus ventricosus genome elucidates the spidroin gene catalogue.</title>
        <authorList>
            <person name="Kono N."/>
            <person name="Nakamura H."/>
            <person name="Ohtoshi R."/>
            <person name="Moran D.A.P."/>
            <person name="Shinohara A."/>
            <person name="Yoshida Y."/>
            <person name="Fujiwara M."/>
            <person name="Mori M."/>
            <person name="Tomita M."/>
            <person name="Arakawa K."/>
        </authorList>
    </citation>
    <scope>NUCLEOTIDE SEQUENCE [LARGE SCALE GENOMIC DNA]</scope>
</reference>
<feature type="transmembrane region" description="Helical" evidence="1">
    <location>
        <begin position="258"/>
        <end position="281"/>
    </location>
</feature>
<accession>A0A4Y2CWW7</accession>
<keyword evidence="1" id="KW-1133">Transmembrane helix</keyword>
<organism evidence="2 3">
    <name type="scientific">Araneus ventricosus</name>
    <name type="common">Orbweaver spider</name>
    <name type="synonym">Epeira ventricosa</name>
    <dbReference type="NCBI Taxonomy" id="182803"/>
    <lineage>
        <taxon>Eukaryota</taxon>
        <taxon>Metazoa</taxon>
        <taxon>Ecdysozoa</taxon>
        <taxon>Arthropoda</taxon>
        <taxon>Chelicerata</taxon>
        <taxon>Arachnida</taxon>
        <taxon>Araneae</taxon>
        <taxon>Araneomorphae</taxon>
        <taxon>Entelegynae</taxon>
        <taxon>Araneoidea</taxon>
        <taxon>Araneidae</taxon>
        <taxon>Araneus</taxon>
    </lineage>
</organism>
<feature type="transmembrane region" description="Helical" evidence="1">
    <location>
        <begin position="58"/>
        <end position="88"/>
    </location>
</feature>
<feature type="transmembrane region" description="Helical" evidence="1">
    <location>
        <begin position="134"/>
        <end position="152"/>
    </location>
</feature>
<gene>
    <name evidence="2" type="ORF">AVEN_52428_1</name>
</gene>
<evidence type="ECO:0000313" key="2">
    <source>
        <dbReference type="EMBL" id="GBM08579.1"/>
    </source>
</evidence>
<protein>
    <recommendedName>
        <fullName evidence="4">Gustatory receptor</fullName>
    </recommendedName>
</protein>
<keyword evidence="1" id="KW-0472">Membrane</keyword>
<dbReference type="Proteomes" id="UP000499080">
    <property type="component" value="Unassembled WGS sequence"/>
</dbReference>
<feature type="transmembrane region" description="Helical" evidence="1">
    <location>
        <begin position="293"/>
        <end position="314"/>
    </location>
</feature>
<evidence type="ECO:0008006" key="4">
    <source>
        <dbReference type="Google" id="ProtNLM"/>
    </source>
</evidence>
<keyword evidence="1" id="KW-0812">Transmembrane</keyword>
<evidence type="ECO:0000256" key="1">
    <source>
        <dbReference type="SAM" id="Phobius"/>
    </source>
</evidence>